<name>A0AB34IHQ5_PRYPA</name>
<accession>A0AB34IHQ5</accession>
<evidence type="ECO:0000256" key="1">
    <source>
        <dbReference type="SAM" id="MobiDB-lite"/>
    </source>
</evidence>
<reference evidence="2 3" key="1">
    <citation type="journal article" date="2024" name="Science">
        <title>Giant polyketide synthase enzymes in the biosynthesis of giant marine polyether toxins.</title>
        <authorList>
            <person name="Fallon T.R."/>
            <person name="Shende V.V."/>
            <person name="Wierzbicki I.H."/>
            <person name="Pendleton A.L."/>
            <person name="Watervoot N.F."/>
            <person name="Auber R.P."/>
            <person name="Gonzalez D.J."/>
            <person name="Wisecaver J.H."/>
            <person name="Moore B.S."/>
        </authorList>
    </citation>
    <scope>NUCLEOTIDE SEQUENCE [LARGE SCALE GENOMIC DNA]</scope>
    <source>
        <strain evidence="2 3">12B1</strain>
    </source>
</reference>
<sequence length="93" mass="9932">MAVAATASAGVAKQPAWKETATAEAQLETPLVAWAEQGHEVACSGKQAAEDVVETMEAAADEVETEAVAVVEAEALMMRPSWPCFFQREKDHD</sequence>
<evidence type="ECO:0000313" key="3">
    <source>
        <dbReference type="Proteomes" id="UP001515480"/>
    </source>
</evidence>
<feature type="region of interest" description="Disordered" evidence="1">
    <location>
        <begin position="1"/>
        <end position="21"/>
    </location>
</feature>
<dbReference type="AlphaFoldDB" id="A0AB34IHQ5"/>
<dbReference type="Proteomes" id="UP001515480">
    <property type="component" value="Unassembled WGS sequence"/>
</dbReference>
<proteinExistence type="predicted"/>
<dbReference type="EMBL" id="JBGBPQ010000026">
    <property type="protein sequence ID" value="KAL1499086.1"/>
    <property type="molecule type" value="Genomic_DNA"/>
</dbReference>
<evidence type="ECO:0000313" key="2">
    <source>
        <dbReference type="EMBL" id="KAL1499086.1"/>
    </source>
</evidence>
<protein>
    <submittedName>
        <fullName evidence="2">Uncharacterized protein</fullName>
    </submittedName>
</protein>
<comment type="caution">
    <text evidence="2">The sequence shown here is derived from an EMBL/GenBank/DDBJ whole genome shotgun (WGS) entry which is preliminary data.</text>
</comment>
<keyword evidence="3" id="KW-1185">Reference proteome</keyword>
<feature type="compositionally biased region" description="Low complexity" evidence="1">
    <location>
        <begin position="1"/>
        <end position="12"/>
    </location>
</feature>
<organism evidence="2 3">
    <name type="scientific">Prymnesium parvum</name>
    <name type="common">Toxic golden alga</name>
    <dbReference type="NCBI Taxonomy" id="97485"/>
    <lineage>
        <taxon>Eukaryota</taxon>
        <taxon>Haptista</taxon>
        <taxon>Haptophyta</taxon>
        <taxon>Prymnesiophyceae</taxon>
        <taxon>Prymnesiales</taxon>
        <taxon>Prymnesiaceae</taxon>
        <taxon>Prymnesium</taxon>
    </lineage>
</organism>
<gene>
    <name evidence="2" type="ORF">AB1Y20_013600</name>
</gene>